<dbReference type="Proteomes" id="UP001597368">
    <property type="component" value="Unassembled WGS sequence"/>
</dbReference>
<keyword evidence="1" id="KW-0233">DNA recombination</keyword>
<protein>
    <submittedName>
        <fullName evidence="3">Tyrosine-type recombinase/integrase</fullName>
    </submittedName>
</protein>
<evidence type="ECO:0000259" key="2">
    <source>
        <dbReference type="PROSITE" id="PS51898"/>
    </source>
</evidence>
<gene>
    <name evidence="3" type="ORF">ACFSKW_10670</name>
</gene>
<dbReference type="Gene3D" id="1.10.443.10">
    <property type="entry name" value="Intergrase catalytic core"/>
    <property type="match status" value="1"/>
</dbReference>
<keyword evidence="4" id="KW-1185">Reference proteome</keyword>
<dbReference type="PROSITE" id="PS51898">
    <property type="entry name" value="TYR_RECOMBINASE"/>
    <property type="match status" value="1"/>
</dbReference>
<accession>A0ABW4SS20</accession>
<evidence type="ECO:0000256" key="1">
    <source>
        <dbReference type="ARBA" id="ARBA00023172"/>
    </source>
</evidence>
<reference evidence="4" key="1">
    <citation type="journal article" date="2019" name="Int. J. Syst. Evol. Microbiol.">
        <title>The Global Catalogue of Microorganisms (GCM) 10K type strain sequencing project: providing services to taxonomists for standard genome sequencing and annotation.</title>
        <authorList>
            <consortium name="The Broad Institute Genomics Platform"/>
            <consortium name="The Broad Institute Genome Sequencing Center for Infectious Disease"/>
            <person name="Wu L."/>
            <person name="Ma J."/>
        </authorList>
    </citation>
    <scope>NUCLEOTIDE SEQUENCE [LARGE SCALE GENOMIC DNA]</scope>
    <source>
        <strain evidence="4">ICMP 6774ER</strain>
    </source>
</reference>
<dbReference type="InterPro" id="IPR013762">
    <property type="entry name" value="Integrase-like_cat_sf"/>
</dbReference>
<name>A0ABW4SS20_9ACTN</name>
<dbReference type="EMBL" id="JBHUFV010000016">
    <property type="protein sequence ID" value="MFD1931941.1"/>
    <property type="molecule type" value="Genomic_DNA"/>
</dbReference>
<dbReference type="InterPro" id="IPR002104">
    <property type="entry name" value="Integrase_catalytic"/>
</dbReference>
<organism evidence="3 4">
    <name type="scientific">Nonomuraea mangrovi</name>
    <dbReference type="NCBI Taxonomy" id="2316207"/>
    <lineage>
        <taxon>Bacteria</taxon>
        <taxon>Bacillati</taxon>
        <taxon>Actinomycetota</taxon>
        <taxon>Actinomycetes</taxon>
        <taxon>Streptosporangiales</taxon>
        <taxon>Streptosporangiaceae</taxon>
        <taxon>Nonomuraea</taxon>
    </lineage>
</organism>
<dbReference type="SUPFAM" id="SSF56349">
    <property type="entry name" value="DNA breaking-rejoining enzymes"/>
    <property type="match status" value="1"/>
</dbReference>
<proteinExistence type="predicted"/>
<sequence>MVWHSVRAGGDTKTRRSRRTLALPKRCVDALALHFTRQRAIRERIGDPWQDNDLVFCTRFGTELDAGNVRRAFKAITKKAGLDEAEWTPREMRHSFVSLLSDERVPLESICRLGGPFDTTVTETVYRRQLRPVMLEGAQAMDLILPSDGWSSGDRKGRPACCGAAFEMVGDTGIEPVTSSV</sequence>
<evidence type="ECO:0000313" key="3">
    <source>
        <dbReference type="EMBL" id="MFD1931941.1"/>
    </source>
</evidence>
<feature type="domain" description="Tyr recombinase" evidence="2">
    <location>
        <begin position="1"/>
        <end position="142"/>
    </location>
</feature>
<dbReference type="RefSeq" id="WP_379572101.1">
    <property type="nucleotide sequence ID" value="NZ_JBHUFV010000016.1"/>
</dbReference>
<dbReference type="Pfam" id="PF00589">
    <property type="entry name" value="Phage_integrase"/>
    <property type="match status" value="1"/>
</dbReference>
<dbReference type="InterPro" id="IPR011010">
    <property type="entry name" value="DNA_brk_join_enz"/>
</dbReference>
<evidence type="ECO:0000313" key="4">
    <source>
        <dbReference type="Proteomes" id="UP001597368"/>
    </source>
</evidence>
<comment type="caution">
    <text evidence="3">The sequence shown here is derived from an EMBL/GenBank/DDBJ whole genome shotgun (WGS) entry which is preliminary data.</text>
</comment>